<sequence>AGWPRLVRDGLGREVCLPAPPQRIVAIFASNVELLAALGLVSRIVGIEAYTRHPPEVLDRPLVGGRLGFSAEAMARLRADLVVMTPARQAAGTLIGPLSRAGIPCLVVEHRDIAQLFANVALLGAATGREDAAASLLGGLRGRLDAVAARLAGRPRPRVYLEVSSTGRGSFGTARPQSYTADAIRQAGGALAFPHLPGPAQVSGEAVLRADPDIILLAGTPAQAAALPARPGWEGL</sequence>
<dbReference type="OrthoDB" id="9775594at2"/>
<feature type="non-terminal residue" evidence="2">
    <location>
        <position position="1"/>
    </location>
</feature>
<evidence type="ECO:0000313" key="3">
    <source>
        <dbReference type="Proteomes" id="UP000005324"/>
    </source>
</evidence>
<dbReference type="Proteomes" id="UP000005324">
    <property type="component" value="Unassembled WGS sequence"/>
</dbReference>
<dbReference type="GO" id="GO:0071281">
    <property type="term" value="P:cellular response to iron ion"/>
    <property type="evidence" value="ECO:0007669"/>
    <property type="project" value="TreeGrafter"/>
</dbReference>
<dbReference type="PANTHER" id="PTHR30535">
    <property type="entry name" value="VITAMIN B12-BINDING PROTEIN"/>
    <property type="match status" value="1"/>
</dbReference>
<feature type="domain" description="Fe/B12 periplasmic-binding" evidence="1">
    <location>
        <begin position="23"/>
        <end position="236"/>
    </location>
</feature>
<dbReference type="InterPro" id="IPR050902">
    <property type="entry name" value="ABC_Transporter_SBP"/>
</dbReference>
<dbReference type="InterPro" id="IPR002491">
    <property type="entry name" value="ABC_transptr_periplasmic_BD"/>
</dbReference>
<name>D5RTR1_9PROT</name>
<dbReference type="PANTHER" id="PTHR30535:SF34">
    <property type="entry name" value="MOLYBDATE-BINDING PROTEIN MOLA"/>
    <property type="match status" value="1"/>
</dbReference>
<reference evidence="2 3" key="1">
    <citation type="submission" date="2010-04" db="EMBL/GenBank/DDBJ databases">
        <authorList>
            <person name="Qin X."/>
            <person name="Bachman B."/>
            <person name="Battles P."/>
            <person name="Bell A."/>
            <person name="Bess C."/>
            <person name="Bickham C."/>
            <person name="Chaboub L."/>
            <person name="Chen D."/>
            <person name="Coyle M."/>
            <person name="Deiros D.R."/>
            <person name="Dinh H."/>
            <person name="Forbes L."/>
            <person name="Fowler G."/>
            <person name="Francisco L."/>
            <person name="Fu Q."/>
            <person name="Gubbala S."/>
            <person name="Hale W."/>
            <person name="Han Y."/>
            <person name="Hemphill L."/>
            <person name="Highlander S.K."/>
            <person name="Hirani K."/>
            <person name="Hogues M."/>
            <person name="Jackson L."/>
            <person name="Jakkamsetti A."/>
            <person name="Javaid M."/>
            <person name="Jiang H."/>
            <person name="Korchina V."/>
            <person name="Kovar C."/>
            <person name="Lara F."/>
            <person name="Lee S."/>
            <person name="Mata R."/>
            <person name="Mathew T."/>
            <person name="Moen C."/>
            <person name="Morales K."/>
            <person name="Munidasa M."/>
            <person name="Nazareth L."/>
            <person name="Ngo R."/>
            <person name="Nguyen L."/>
            <person name="Okwuonu G."/>
            <person name="Ongeri F."/>
            <person name="Patil S."/>
            <person name="Petrosino J."/>
            <person name="Pham C."/>
            <person name="Pham P."/>
            <person name="Pu L.-L."/>
            <person name="Puazo M."/>
            <person name="Raj R."/>
            <person name="Reid J."/>
            <person name="Rouhana J."/>
            <person name="Saada N."/>
            <person name="Shang Y."/>
            <person name="Simmons D."/>
            <person name="Thornton R."/>
            <person name="Warren J."/>
            <person name="Weissenberger G."/>
            <person name="Zhang J."/>
            <person name="Zhang L."/>
            <person name="Zhou C."/>
            <person name="Zhu D."/>
            <person name="Muzny D."/>
            <person name="Worley K."/>
            <person name="Gibbs R."/>
        </authorList>
    </citation>
    <scope>NUCLEOTIDE SEQUENCE [LARGE SCALE GENOMIC DNA]</scope>
    <source>
        <strain evidence="2 3">ATCC 49957</strain>
    </source>
</reference>
<evidence type="ECO:0000259" key="1">
    <source>
        <dbReference type="PROSITE" id="PS50983"/>
    </source>
</evidence>
<keyword evidence="3" id="KW-1185">Reference proteome</keyword>
<organism evidence="2 3">
    <name type="scientific">Pseudoroseomonas cervicalis ATCC 49957</name>
    <dbReference type="NCBI Taxonomy" id="525371"/>
    <lineage>
        <taxon>Bacteria</taxon>
        <taxon>Pseudomonadati</taxon>
        <taxon>Pseudomonadota</taxon>
        <taxon>Alphaproteobacteria</taxon>
        <taxon>Acetobacterales</taxon>
        <taxon>Roseomonadaceae</taxon>
        <taxon>Roseomonas</taxon>
    </lineage>
</organism>
<accession>D5RTR1</accession>
<comment type="caution">
    <text evidence="2">The sequence shown here is derived from an EMBL/GenBank/DDBJ whole genome shotgun (WGS) entry which is preliminary data.</text>
</comment>
<proteinExistence type="predicted"/>
<dbReference type="Gene3D" id="3.40.50.1980">
    <property type="entry name" value="Nitrogenase molybdenum iron protein domain"/>
    <property type="match status" value="2"/>
</dbReference>
<dbReference type="PROSITE" id="PS50983">
    <property type="entry name" value="FE_B12_PBP"/>
    <property type="match status" value="1"/>
</dbReference>
<dbReference type="RefSeq" id="WP_007006560.1">
    <property type="nucleotide sequence ID" value="NZ_GG771171.1"/>
</dbReference>
<dbReference type="Pfam" id="PF01497">
    <property type="entry name" value="Peripla_BP_2"/>
    <property type="match status" value="1"/>
</dbReference>
<protein>
    <submittedName>
        <fullName evidence="2">Periplasmic binding protein</fullName>
    </submittedName>
</protein>
<dbReference type="SUPFAM" id="SSF53807">
    <property type="entry name" value="Helical backbone' metal receptor"/>
    <property type="match status" value="1"/>
</dbReference>
<dbReference type="AlphaFoldDB" id="D5RTR1"/>
<evidence type="ECO:0000313" key="2">
    <source>
        <dbReference type="EMBL" id="EFH09308.1"/>
    </source>
</evidence>
<feature type="non-terminal residue" evidence="2">
    <location>
        <position position="236"/>
    </location>
</feature>
<dbReference type="EMBL" id="ADVL01000824">
    <property type="protein sequence ID" value="EFH09308.1"/>
    <property type="molecule type" value="Genomic_DNA"/>
</dbReference>
<gene>
    <name evidence="2" type="ORF">HMPREF0731_4473</name>
</gene>